<proteinExistence type="predicted"/>
<dbReference type="GO" id="GO:0016747">
    <property type="term" value="F:acyltransferase activity, transferring groups other than amino-acyl groups"/>
    <property type="evidence" value="ECO:0007669"/>
    <property type="project" value="InterPro"/>
</dbReference>
<dbReference type="SUPFAM" id="SSF55729">
    <property type="entry name" value="Acyl-CoA N-acyltransferases (Nat)"/>
    <property type="match status" value="1"/>
</dbReference>
<dbReference type="InterPro" id="IPR000182">
    <property type="entry name" value="GNAT_dom"/>
</dbReference>
<protein>
    <submittedName>
        <fullName evidence="2">Acetyltransferase (GNAT) family protein</fullName>
    </submittedName>
</protein>
<feature type="domain" description="N-acetyltransferase" evidence="1">
    <location>
        <begin position="1"/>
        <end position="164"/>
    </location>
</feature>
<evidence type="ECO:0000313" key="3">
    <source>
        <dbReference type="Proteomes" id="UP000233786"/>
    </source>
</evidence>
<dbReference type="EMBL" id="PJNB01000001">
    <property type="protein sequence ID" value="PKW13830.1"/>
    <property type="molecule type" value="Genomic_DNA"/>
</dbReference>
<sequence length="176" mass="19933">MYLRRAEVPDIDMIAAMWTRSSQWLAKHGFDQWQYPVKMHNITRTVKAGSVWIADVDGGRPAGMLTVDTDAEPRYWKLDNPADALYAHRMVTERWASGFELGSALLDWAGRRAAADGRSWLRLDAWRSNTSLHHYYLARGFELVRIVADDPADPSGACFQRGAKVQSELGPKVIEQ</sequence>
<gene>
    <name evidence="2" type="ORF">A8926_1394</name>
</gene>
<evidence type="ECO:0000259" key="1">
    <source>
        <dbReference type="PROSITE" id="PS51186"/>
    </source>
</evidence>
<name>A0A2N3XTC1_SACSN</name>
<dbReference type="PROSITE" id="PS51186">
    <property type="entry name" value="GNAT"/>
    <property type="match status" value="1"/>
</dbReference>
<dbReference type="Gene3D" id="3.40.630.30">
    <property type="match status" value="1"/>
</dbReference>
<accession>A0A2N3XTC1</accession>
<dbReference type="AlphaFoldDB" id="A0A2N3XTC1"/>
<comment type="caution">
    <text evidence="2">The sequence shown here is derived from an EMBL/GenBank/DDBJ whole genome shotgun (WGS) entry which is preliminary data.</text>
</comment>
<evidence type="ECO:0000313" key="2">
    <source>
        <dbReference type="EMBL" id="PKW13830.1"/>
    </source>
</evidence>
<dbReference type="Proteomes" id="UP000233786">
    <property type="component" value="Unassembled WGS sequence"/>
</dbReference>
<reference evidence="2" key="1">
    <citation type="submission" date="2017-12" db="EMBL/GenBank/DDBJ databases">
        <title>Sequencing the genomes of 1000 Actinobacteria strains.</title>
        <authorList>
            <person name="Klenk H.-P."/>
        </authorList>
    </citation>
    <scope>NUCLEOTIDE SEQUENCE [LARGE SCALE GENOMIC DNA]</scope>
    <source>
        <strain evidence="2">DSM 44228</strain>
    </source>
</reference>
<dbReference type="InterPro" id="IPR016181">
    <property type="entry name" value="Acyl_CoA_acyltransferase"/>
</dbReference>
<keyword evidence="3" id="KW-1185">Reference proteome</keyword>
<organism evidence="2 3">
    <name type="scientific">Saccharopolyspora spinosa</name>
    <dbReference type="NCBI Taxonomy" id="60894"/>
    <lineage>
        <taxon>Bacteria</taxon>
        <taxon>Bacillati</taxon>
        <taxon>Actinomycetota</taxon>
        <taxon>Actinomycetes</taxon>
        <taxon>Pseudonocardiales</taxon>
        <taxon>Pseudonocardiaceae</taxon>
        <taxon>Saccharopolyspora</taxon>
    </lineage>
</organism>